<evidence type="ECO:0000256" key="6">
    <source>
        <dbReference type="ARBA" id="ARBA00022842"/>
    </source>
</evidence>
<keyword evidence="6" id="KW-0460">Magnesium</keyword>
<keyword evidence="11" id="KW-1185">Reference proteome</keyword>
<evidence type="ECO:0000256" key="4">
    <source>
        <dbReference type="ARBA" id="ARBA00022679"/>
    </source>
</evidence>
<feature type="domain" description="PAP-associated" evidence="8">
    <location>
        <begin position="310"/>
        <end position="384"/>
    </location>
</feature>
<evidence type="ECO:0000313" key="10">
    <source>
        <dbReference type="EnsemblMetazoa" id="XP_022643351"/>
    </source>
</evidence>
<dbReference type="Pfam" id="PF22600">
    <property type="entry name" value="MTPAP-like_central"/>
    <property type="match status" value="1"/>
</dbReference>
<protein>
    <recommendedName>
        <fullName evidence="3">polynucleotide adenylyltransferase</fullName>
        <ecNumber evidence="3">2.7.7.19</ecNumber>
    </recommendedName>
</protein>
<feature type="compositionally biased region" description="Basic and acidic residues" evidence="7">
    <location>
        <begin position="1"/>
        <end position="14"/>
    </location>
</feature>
<keyword evidence="4" id="KW-0808">Transferase</keyword>
<feature type="region of interest" description="Disordered" evidence="7">
    <location>
        <begin position="486"/>
        <end position="658"/>
    </location>
</feature>
<dbReference type="PANTHER" id="PTHR23092:SF15">
    <property type="entry name" value="INACTIVE NON-CANONICAL POLY(A) RNA POLYMERASE PROTEIN TRF4-2-RELATED"/>
    <property type="match status" value="1"/>
</dbReference>
<dbReference type="FunFam" id="3.30.460.10:FF:000006">
    <property type="entry name" value="non-canonical poly(A) RNA polymerase PAPD5"/>
    <property type="match status" value="1"/>
</dbReference>
<comment type="similarity">
    <text evidence="2">Belongs to the DNA polymerase type-B-like family.</text>
</comment>
<dbReference type="KEGG" id="vde:111242797"/>
<dbReference type="Proteomes" id="UP000594260">
    <property type="component" value="Unplaced"/>
</dbReference>
<dbReference type="GO" id="GO:0046872">
    <property type="term" value="F:metal ion binding"/>
    <property type="evidence" value="ECO:0007669"/>
    <property type="project" value="UniProtKB-KW"/>
</dbReference>
<dbReference type="InterPro" id="IPR045862">
    <property type="entry name" value="Trf4-like"/>
</dbReference>
<dbReference type="RefSeq" id="XP_022643351.1">
    <property type="nucleotide sequence ID" value="XM_022787616.1"/>
</dbReference>
<dbReference type="GO" id="GO:1990817">
    <property type="term" value="F:poly(A) RNA polymerase activity"/>
    <property type="evidence" value="ECO:0007669"/>
    <property type="project" value="UniProtKB-EC"/>
</dbReference>
<feature type="compositionally biased region" description="Low complexity" evidence="7">
    <location>
        <begin position="41"/>
        <end position="67"/>
    </location>
</feature>
<evidence type="ECO:0000259" key="9">
    <source>
        <dbReference type="Pfam" id="PF22600"/>
    </source>
</evidence>
<accession>A0A7M7M891</accession>
<dbReference type="InterPro" id="IPR002058">
    <property type="entry name" value="PAP_assoc"/>
</dbReference>
<name>A0A7M7M891_VARDE</name>
<dbReference type="InterPro" id="IPR054708">
    <property type="entry name" value="MTPAP-like_central"/>
</dbReference>
<reference evidence="10" key="1">
    <citation type="submission" date="2021-01" db="UniProtKB">
        <authorList>
            <consortium name="EnsemblMetazoa"/>
        </authorList>
    </citation>
    <scope>IDENTIFICATION</scope>
</reference>
<organism evidence="10 11">
    <name type="scientific">Varroa destructor</name>
    <name type="common">Honeybee mite</name>
    <dbReference type="NCBI Taxonomy" id="109461"/>
    <lineage>
        <taxon>Eukaryota</taxon>
        <taxon>Metazoa</taxon>
        <taxon>Ecdysozoa</taxon>
        <taxon>Arthropoda</taxon>
        <taxon>Chelicerata</taxon>
        <taxon>Arachnida</taxon>
        <taxon>Acari</taxon>
        <taxon>Parasitiformes</taxon>
        <taxon>Mesostigmata</taxon>
        <taxon>Gamasina</taxon>
        <taxon>Dermanyssoidea</taxon>
        <taxon>Varroidae</taxon>
        <taxon>Varroa</taxon>
    </lineage>
</organism>
<evidence type="ECO:0000256" key="3">
    <source>
        <dbReference type="ARBA" id="ARBA00012388"/>
    </source>
</evidence>
<dbReference type="GO" id="GO:0005730">
    <property type="term" value="C:nucleolus"/>
    <property type="evidence" value="ECO:0007669"/>
    <property type="project" value="TreeGrafter"/>
</dbReference>
<dbReference type="GO" id="GO:0031123">
    <property type="term" value="P:RNA 3'-end processing"/>
    <property type="evidence" value="ECO:0007669"/>
    <property type="project" value="TreeGrafter"/>
</dbReference>
<evidence type="ECO:0000256" key="1">
    <source>
        <dbReference type="ARBA" id="ARBA00001936"/>
    </source>
</evidence>
<dbReference type="OrthoDB" id="273917at2759"/>
<dbReference type="EnsemblMetazoa" id="XM_022787615">
    <property type="protein sequence ID" value="XP_022643350"/>
    <property type="gene ID" value="LOC111242797"/>
</dbReference>
<evidence type="ECO:0000259" key="8">
    <source>
        <dbReference type="Pfam" id="PF03828"/>
    </source>
</evidence>
<dbReference type="Pfam" id="PF03828">
    <property type="entry name" value="PAP_assoc"/>
    <property type="match status" value="1"/>
</dbReference>
<dbReference type="InterPro" id="IPR043519">
    <property type="entry name" value="NT_sf"/>
</dbReference>
<evidence type="ECO:0000256" key="2">
    <source>
        <dbReference type="ARBA" id="ARBA00008593"/>
    </source>
</evidence>
<dbReference type="EC" id="2.7.7.19" evidence="3"/>
<feature type="region of interest" description="Disordered" evidence="7">
    <location>
        <begin position="1"/>
        <end position="69"/>
    </location>
</feature>
<dbReference type="GeneID" id="111242797"/>
<evidence type="ECO:0000313" key="11">
    <source>
        <dbReference type="Proteomes" id="UP000594260"/>
    </source>
</evidence>
<dbReference type="SUPFAM" id="SSF81631">
    <property type="entry name" value="PAP/OAS1 substrate-binding domain"/>
    <property type="match status" value="1"/>
</dbReference>
<keyword evidence="5" id="KW-0479">Metal-binding</keyword>
<feature type="compositionally biased region" description="Polar residues" evidence="7">
    <location>
        <begin position="638"/>
        <end position="658"/>
    </location>
</feature>
<dbReference type="PANTHER" id="PTHR23092">
    <property type="entry name" value="POLY(A) RNA POLYMERASE"/>
    <property type="match status" value="1"/>
</dbReference>
<dbReference type="AlphaFoldDB" id="A0A7M7M891"/>
<dbReference type="GO" id="GO:0043634">
    <property type="term" value="P:polyadenylation-dependent ncRNA catabolic process"/>
    <property type="evidence" value="ECO:0007669"/>
    <property type="project" value="TreeGrafter"/>
</dbReference>
<dbReference type="InParanoid" id="A0A7M7M891"/>
<dbReference type="Gene3D" id="1.10.1410.10">
    <property type="match status" value="1"/>
</dbReference>
<comment type="cofactor">
    <cofactor evidence="1">
        <name>Mn(2+)</name>
        <dbReference type="ChEBI" id="CHEBI:29035"/>
    </cofactor>
</comment>
<dbReference type="GO" id="GO:0031499">
    <property type="term" value="C:TRAMP complex"/>
    <property type="evidence" value="ECO:0007669"/>
    <property type="project" value="TreeGrafter"/>
</dbReference>
<evidence type="ECO:0000256" key="7">
    <source>
        <dbReference type="SAM" id="MobiDB-lite"/>
    </source>
</evidence>
<dbReference type="SUPFAM" id="SSF81301">
    <property type="entry name" value="Nucleotidyltransferase"/>
    <property type="match status" value="1"/>
</dbReference>
<dbReference type="Gene3D" id="3.30.460.10">
    <property type="entry name" value="Beta Polymerase, domain 2"/>
    <property type="match status" value="1"/>
</dbReference>
<feature type="compositionally biased region" description="Polar residues" evidence="7">
    <location>
        <begin position="554"/>
        <end position="563"/>
    </location>
</feature>
<feature type="compositionally biased region" description="Polar residues" evidence="7">
    <location>
        <begin position="486"/>
        <end position="509"/>
    </location>
</feature>
<dbReference type="GO" id="GO:0003729">
    <property type="term" value="F:mRNA binding"/>
    <property type="evidence" value="ECO:0007669"/>
    <property type="project" value="TreeGrafter"/>
</dbReference>
<proteinExistence type="inferred from homology"/>
<sequence length="797" mass="88399">MSRDQIVASKERHGSHNGVMPHNGHHYTNQGHHGISHHSHYNNNNQHSNNDMNGHGNHHNGNSNNRNQAWGFRARGANRPRPDNIGSTQNIYQYPHCVARFGGLPWKKPERQYKPGVEGLTEEIEDFFKYITPTSEEHAARESIVNQLKELITAKWPEAELHVFGSFRTNLYLPTGDIDLVIQGSWGDIPPLFDLERFLVEQGFCERSTLRVLDKATVPLIKFRDRKTDIAVDISLNQVNCIKAADYILDSTKRFPCLSPLTMVLKQFLSERNLNEVFFGGLSSYSLVLMIITFLQIHEKQEMVTSEKPNLGQLLLDFLYFFGIKFEYEIFGLRVKQGGKLVKKEDLRRDMVYALAGAINPAQVGINPSPQCMLTIEDPVTPGNDVARASYSVGTIKEEFRLAYNYLQKGVIEERDPTHSILGRIIRVTDPVVYQRLRIRHCQRNPDLRAAANNNNNGNNNNSFNQEIKDMSLTYDNNIATVTTSNNAYSRMNSTGNHKNGGNNRSNGVHNGCSPGRKSGVGPNKRRNNSEVARESSSSAVISPHDNIAAGGDSHSTVCSPSGTYRRPATPTCGPKDIALATSHHHSRQKNKDQNKNLSKNHAVSEDSDQTQDGASVVERANERFTSDSAFATEDSSKTASAASGPTTNKKTSKDLSSIGSFDIQNGCANEKKNEKRSSHSASNNNDKQNICAFASSNQTAFDSLTSDSSLNWINESTVATGCDCDGSSITITATGGVSESVNRTNHHAASGVDHQLSTGLIQHLQHPVETIRRTQENHLEEQEIFDRIILGDVDEP</sequence>
<dbReference type="EnsemblMetazoa" id="XM_022787616">
    <property type="protein sequence ID" value="XP_022643351"/>
    <property type="gene ID" value="LOC111242797"/>
</dbReference>
<dbReference type="CDD" id="cd05402">
    <property type="entry name" value="NT_PAP_TUTase"/>
    <property type="match status" value="1"/>
</dbReference>
<evidence type="ECO:0000256" key="5">
    <source>
        <dbReference type="ARBA" id="ARBA00022723"/>
    </source>
</evidence>
<feature type="domain" description="Poly(A) RNA polymerase mitochondrial-like central palm" evidence="9">
    <location>
        <begin position="120"/>
        <end position="244"/>
    </location>
</feature>
<dbReference type="RefSeq" id="XP_022643350.1">
    <property type="nucleotide sequence ID" value="XM_022787615.1"/>
</dbReference>